<evidence type="ECO:0000256" key="1">
    <source>
        <dbReference type="ARBA" id="ARBA00023125"/>
    </source>
</evidence>
<reference evidence="4 5" key="1">
    <citation type="submission" date="2018-08" db="EMBL/GenBank/DDBJ databases">
        <title>Diversity &amp; Physiological Properties of Lignin-Decomposing Actinobacteria from Soil.</title>
        <authorList>
            <person name="Roh S.G."/>
            <person name="Kim S.B."/>
        </authorList>
    </citation>
    <scope>NUCLEOTIDE SEQUENCE [LARGE SCALE GENOMIC DNA]</scope>
    <source>
        <strain evidence="4 5">MMS17-GH009</strain>
    </source>
</reference>
<keyword evidence="1 2" id="KW-0238">DNA-binding</keyword>
<comment type="caution">
    <text evidence="4">The sequence shown here is derived from an EMBL/GenBank/DDBJ whole genome shotgun (WGS) entry which is preliminary data.</text>
</comment>
<keyword evidence="5" id="KW-1185">Reference proteome</keyword>
<accession>A0A373A2R7</accession>
<dbReference type="Proteomes" id="UP000263377">
    <property type="component" value="Unassembled WGS sequence"/>
</dbReference>
<dbReference type="InterPro" id="IPR011344">
    <property type="entry name" value="ssDNA-bd"/>
</dbReference>
<protein>
    <recommendedName>
        <fullName evidence="6">Single-stranded DNA-binding protein</fullName>
    </recommendedName>
</protein>
<dbReference type="SUPFAM" id="SSF50249">
    <property type="entry name" value="Nucleic acid-binding proteins"/>
    <property type="match status" value="1"/>
</dbReference>
<dbReference type="GO" id="GO:0009295">
    <property type="term" value="C:nucleoid"/>
    <property type="evidence" value="ECO:0007669"/>
    <property type="project" value="TreeGrafter"/>
</dbReference>
<evidence type="ECO:0000256" key="3">
    <source>
        <dbReference type="SAM" id="MobiDB-lite"/>
    </source>
</evidence>
<gene>
    <name evidence="4" type="ORF">DR950_33820</name>
</gene>
<sequence length="153" mass="16965">MATSQGPSDGDRPPLPAHRPLPGRRSRRRPARPGHRTPGRCPVNVPNHVTLIGSLLRDPEFYEAPGAFARTKFTLLQRPRLADPGQPRDPQAKQLTVRCVVWRDLAYKTAQTLRANDRVIVVGHLTQRVHQPPGESAARMLVELTVEAIGTLL</sequence>
<dbReference type="GO" id="GO:0003697">
    <property type="term" value="F:single-stranded DNA binding"/>
    <property type="evidence" value="ECO:0007669"/>
    <property type="project" value="InterPro"/>
</dbReference>
<evidence type="ECO:0008006" key="6">
    <source>
        <dbReference type="Google" id="ProtNLM"/>
    </source>
</evidence>
<evidence type="ECO:0000313" key="5">
    <source>
        <dbReference type="Proteomes" id="UP000263377"/>
    </source>
</evidence>
<proteinExistence type="predicted"/>
<feature type="compositionally biased region" description="Basic residues" evidence="3">
    <location>
        <begin position="21"/>
        <end position="38"/>
    </location>
</feature>
<dbReference type="Gene3D" id="2.40.50.140">
    <property type="entry name" value="Nucleic acid-binding proteins"/>
    <property type="match status" value="1"/>
</dbReference>
<name>A0A373A2R7_9ACTN</name>
<evidence type="ECO:0000256" key="2">
    <source>
        <dbReference type="PROSITE-ProRule" id="PRU00252"/>
    </source>
</evidence>
<organism evidence="4 5">
    <name type="scientific">Kitasatospora xanthocidica</name>
    <dbReference type="NCBI Taxonomy" id="83382"/>
    <lineage>
        <taxon>Bacteria</taxon>
        <taxon>Bacillati</taxon>
        <taxon>Actinomycetota</taxon>
        <taxon>Actinomycetes</taxon>
        <taxon>Kitasatosporales</taxon>
        <taxon>Streptomycetaceae</taxon>
        <taxon>Kitasatospora</taxon>
    </lineage>
</organism>
<feature type="region of interest" description="Disordered" evidence="3">
    <location>
        <begin position="1"/>
        <end position="44"/>
    </location>
</feature>
<dbReference type="PROSITE" id="PS50935">
    <property type="entry name" value="SSB"/>
    <property type="match status" value="1"/>
</dbReference>
<dbReference type="InterPro" id="IPR012340">
    <property type="entry name" value="NA-bd_OB-fold"/>
</dbReference>
<dbReference type="Pfam" id="PF00436">
    <property type="entry name" value="SSB"/>
    <property type="match status" value="1"/>
</dbReference>
<dbReference type="AlphaFoldDB" id="A0A373A2R7"/>
<dbReference type="PANTHER" id="PTHR10302">
    <property type="entry name" value="SINGLE-STRANDED DNA-BINDING PROTEIN"/>
    <property type="match status" value="1"/>
</dbReference>
<evidence type="ECO:0000313" key="4">
    <source>
        <dbReference type="EMBL" id="RGD62064.1"/>
    </source>
</evidence>
<dbReference type="InterPro" id="IPR000424">
    <property type="entry name" value="Primosome_PriB/ssb"/>
</dbReference>
<dbReference type="PANTHER" id="PTHR10302:SF27">
    <property type="entry name" value="SINGLE-STRANDED DNA-BINDING PROTEIN"/>
    <property type="match status" value="1"/>
</dbReference>
<dbReference type="EMBL" id="QVIG01000001">
    <property type="protein sequence ID" value="RGD62064.1"/>
    <property type="molecule type" value="Genomic_DNA"/>
</dbReference>
<dbReference type="GO" id="GO:0006260">
    <property type="term" value="P:DNA replication"/>
    <property type="evidence" value="ECO:0007669"/>
    <property type="project" value="InterPro"/>
</dbReference>